<protein>
    <submittedName>
        <fullName evidence="2">Uncharacterized protein</fullName>
    </submittedName>
</protein>
<dbReference type="InterPro" id="IPR036770">
    <property type="entry name" value="Ankyrin_rpt-contain_sf"/>
</dbReference>
<feature type="repeat" description="ANK" evidence="1">
    <location>
        <begin position="287"/>
        <end position="319"/>
    </location>
</feature>
<organism evidence="2 3">
    <name type="scientific">Piromyces finnis</name>
    <dbReference type="NCBI Taxonomy" id="1754191"/>
    <lineage>
        <taxon>Eukaryota</taxon>
        <taxon>Fungi</taxon>
        <taxon>Fungi incertae sedis</taxon>
        <taxon>Chytridiomycota</taxon>
        <taxon>Chytridiomycota incertae sedis</taxon>
        <taxon>Neocallimastigomycetes</taxon>
        <taxon>Neocallimastigales</taxon>
        <taxon>Neocallimastigaceae</taxon>
        <taxon>Piromyces</taxon>
    </lineage>
</organism>
<evidence type="ECO:0000313" key="2">
    <source>
        <dbReference type="EMBL" id="ORX48371.1"/>
    </source>
</evidence>
<dbReference type="Proteomes" id="UP000193719">
    <property type="component" value="Unassembled WGS sequence"/>
</dbReference>
<reference evidence="2 3" key="1">
    <citation type="submission" date="2016-08" db="EMBL/GenBank/DDBJ databases">
        <title>Genomes of anaerobic fungi encode conserved fungal cellulosomes for biomass hydrolysis.</title>
        <authorList>
            <consortium name="DOE Joint Genome Institute"/>
            <person name="Haitjema C.H."/>
            <person name="Gilmore S.P."/>
            <person name="Henske J.K."/>
            <person name="Solomon K.V."/>
            <person name="De Groot R."/>
            <person name="Kuo A."/>
            <person name="Mondo S.J."/>
            <person name="Salamov A.A."/>
            <person name="Labutti K."/>
            <person name="Zhao Z."/>
            <person name="Chiniquy J."/>
            <person name="Barry K."/>
            <person name="Brewer H.M."/>
            <person name="Purvine S.O."/>
            <person name="Wright A.T."/>
            <person name="Boxma B."/>
            <person name="Van Alen T."/>
            <person name="Hackstein J.H."/>
            <person name="Baker S.E."/>
            <person name="Grigoriev I.V."/>
            <person name="O'Malley M.A."/>
        </authorList>
    </citation>
    <scope>NUCLEOTIDE SEQUENCE [LARGE SCALE GENOMIC DNA]</scope>
    <source>
        <strain evidence="3">finn</strain>
    </source>
</reference>
<dbReference type="Gene3D" id="1.25.40.20">
    <property type="entry name" value="Ankyrin repeat-containing domain"/>
    <property type="match status" value="1"/>
</dbReference>
<accession>A0A1Y1V6H1</accession>
<comment type="caution">
    <text evidence="2">The sequence shown here is derived from an EMBL/GenBank/DDBJ whole genome shotgun (WGS) entry which is preliminary data.</text>
</comment>
<dbReference type="SMART" id="SM00248">
    <property type="entry name" value="ANK"/>
    <property type="match status" value="2"/>
</dbReference>
<keyword evidence="3" id="KW-1185">Reference proteome</keyword>
<proteinExistence type="predicted"/>
<dbReference type="OrthoDB" id="10526554at2759"/>
<dbReference type="SUPFAM" id="SSF48403">
    <property type="entry name" value="Ankyrin repeat"/>
    <property type="match status" value="1"/>
</dbReference>
<evidence type="ECO:0000256" key="1">
    <source>
        <dbReference type="PROSITE-ProRule" id="PRU00023"/>
    </source>
</evidence>
<dbReference type="InterPro" id="IPR002110">
    <property type="entry name" value="Ankyrin_rpt"/>
</dbReference>
<reference evidence="2 3" key="2">
    <citation type="submission" date="2016-08" db="EMBL/GenBank/DDBJ databases">
        <title>Pervasive Adenine N6-methylation of Active Genes in Fungi.</title>
        <authorList>
            <consortium name="DOE Joint Genome Institute"/>
            <person name="Mondo S.J."/>
            <person name="Dannebaum R.O."/>
            <person name="Kuo R.C."/>
            <person name="Labutti K."/>
            <person name="Haridas S."/>
            <person name="Kuo A."/>
            <person name="Salamov A."/>
            <person name="Ahrendt S.R."/>
            <person name="Lipzen A."/>
            <person name="Sullivan W."/>
            <person name="Andreopoulos W.B."/>
            <person name="Clum A."/>
            <person name="Lindquist E."/>
            <person name="Daum C."/>
            <person name="Ramamoorthy G.K."/>
            <person name="Gryganskyi A."/>
            <person name="Culley D."/>
            <person name="Magnuson J.K."/>
            <person name="James T.Y."/>
            <person name="O'Malley M.A."/>
            <person name="Stajich J.E."/>
            <person name="Spatafora J.W."/>
            <person name="Visel A."/>
            <person name="Grigoriev I.V."/>
        </authorList>
    </citation>
    <scope>NUCLEOTIDE SEQUENCE [LARGE SCALE GENOMIC DNA]</scope>
    <source>
        <strain evidence="3">finn</strain>
    </source>
</reference>
<dbReference type="AlphaFoldDB" id="A0A1Y1V6H1"/>
<name>A0A1Y1V6H1_9FUNG</name>
<dbReference type="EMBL" id="MCFH01000027">
    <property type="protein sequence ID" value="ORX48371.1"/>
    <property type="molecule type" value="Genomic_DNA"/>
</dbReference>
<feature type="non-terminal residue" evidence="2">
    <location>
        <position position="446"/>
    </location>
</feature>
<sequence>MNIFKGHDNKNNDILNNSNIIKKWIKSFNNKFLEIFLRYLKKENKSIDIKNEYYKLAIDQKNFDGWIILFNNDERSINEILCYILNEFEGDRNEEQLDNFLKYLNSSKSFNEMDFYYNDKYGNEDKDKYSFLNEYMFKYKILEIKTNIETYKEKIEEIKDTLIKDGKVMDKQSFKNYIKNNDSLMRLLKGKNFDILIYSIENFVSKDVIEYIINEFSYKNLNYGNKIKTTNNDYTEIKQTFEKIIINYKNNKDSSIYQNIKNHYKESGDLLTNRSYNNLYSKYKTTYRKTPLYTALSKNNFEIADVLINNGSNINYKEDIIYSLYRENLLNCENLNYILNHGYNVSKWLANDKKIYHWIKCSNNEFLEIYFNYIQNMKKENIKNNIQKNNECILEQYYKLSIYYNNYNAIIILYNYYSGIEKDENIILCRLFLFFMSFEEERYKKF</sequence>
<gene>
    <name evidence="2" type="ORF">BCR36DRAFT_293838</name>
</gene>
<evidence type="ECO:0000313" key="3">
    <source>
        <dbReference type="Proteomes" id="UP000193719"/>
    </source>
</evidence>
<keyword evidence="1" id="KW-0040">ANK repeat</keyword>
<dbReference type="PROSITE" id="PS50088">
    <property type="entry name" value="ANK_REPEAT"/>
    <property type="match status" value="1"/>
</dbReference>
<dbReference type="PROSITE" id="PS50297">
    <property type="entry name" value="ANK_REP_REGION"/>
    <property type="match status" value="1"/>
</dbReference>